<feature type="domain" description="Protein kinase" evidence="10">
    <location>
        <begin position="12"/>
        <end position="284"/>
    </location>
</feature>
<feature type="transmembrane region" description="Helical" evidence="9">
    <location>
        <begin position="330"/>
        <end position="350"/>
    </location>
</feature>
<evidence type="ECO:0000256" key="2">
    <source>
        <dbReference type="ARBA" id="ARBA00022527"/>
    </source>
</evidence>
<reference evidence="11" key="1">
    <citation type="submission" date="2020-11" db="EMBL/GenBank/DDBJ databases">
        <title>Isolation and identification of active actinomycetes.</title>
        <authorList>
            <person name="Yu B."/>
        </authorList>
    </citation>
    <scope>NUCLEOTIDE SEQUENCE</scope>
    <source>
        <strain evidence="11">NEAU-YB345</strain>
    </source>
</reference>
<organism evidence="11 12">
    <name type="scientific">Streptacidiphilus fuscans</name>
    <dbReference type="NCBI Taxonomy" id="2789292"/>
    <lineage>
        <taxon>Bacteria</taxon>
        <taxon>Bacillati</taxon>
        <taxon>Actinomycetota</taxon>
        <taxon>Actinomycetes</taxon>
        <taxon>Kitasatosporales</taxon>
        <taxon>Streptomycetaceae</taxon>
        <taxon>Streptacidiphilus</taxon>
    </lineage>
</organism>
<keyword evidence="3" id="KW-0808">Transferase</keyword>
<dbReference type="SUPFAM" id="SSF56112">
    <property type="entry name" value="Protein kinase-like (PK-like)"/>
    <property type="match status" value="1"/>
</dbReference>
<dbReference type="GO" id="GO:0005524">
    <property type="term" value="F:ATP binding"/>
    <property type="evidence" value="ECO:0007669"/>
    <property type="project" value="UniProtKB-UniRule"/>
</dbReference>
<evidence type="ECO:0000256" key="5">
    <source>
        <dbReference type="ARBA" id="ARBA00022777"/>
    </source>
</evidence>
<comment type="caution">
    <text evidence="11">The sequence shown here is derived from an EMBL/GenBank/DDBJ whole genome shotgun (WGS) entry which is preliminary data.</text>
</comment>
<protein>
    <recommendedName>
        <fullName evidence="1">non-specific serine/threonine protein kinase</fullName>
        <ecNumber evidence="1">2.7.11.1</ecNumber>
    </recommendedName>
</protein>
<evidence type="ECO:0000256" key="6">
    <source>
        <dbReference type="ARBA" id="ARBA00022840"/>
    </source>
</evidence>
<name>A0A931BBM9_9ACTN</name>
<dbReference type="EMBL" id="JADPRT010000017">
    <property type="protein sequence ID" value="MBF9072646.1"/>
    <property type="molecule type" value="Genomic_DNA"/>
</dbReference>
<evidence type="ECO:0000256" key="3">
    <source>
        <dbReference type="ARBA" id="ARBA00022679"/>
    </source>
</evidence>
<evidence type="ECO:0000256" key="1">
    <source>
        <dbReference type="ARBA" id="ARBA00012513"/>
    </source>
</evidence>
<evidence type="ECO:0000256" key="8">
    <source>
        <dbReference type="SAM" id="MobiDB-lite"/>
    </source>
</evidence>
<dbReference type="Gene3D" id="1.10.510.10">
    <property type="entry name" value="Transferase(Phosphotransferase) domain 1"/>
    <property type="match status" value="1"/>
</dbReference>
<keyword evidence="9" id="KW-0472">Membrane</keyword>
<dbReference type="PROSITE" id="PS00108">
    <property type="entry name" value="PROTEIN_KINASE_ST"/>
    <property type="match status" value="1"/>
</dbReference>
<dbReference type="Gene3D" id="3.30.200.20">
    <property type="entry name" value="Phosphorylase Kinase, domain 1"/>
    <property type="match status" value="1"/>
</dbReference>
<dbReference type="PANTHER" id="PTHR43289">
    <property type="entry name" value="MITOGEN-ACTIVATED PROTEIN KINASE KINASE KINASE 20-RELATED"/>
    <property type="match status" value="1"/>
</dbReference>
<dbReference type="Proteomes" id="UP000657385">
    <property type="component" value="Unassembled WGS sequence"/>
</dbReference>
<keyword evidence="4 7" id="KW-0547">Nucleotide-binding</keyword>
<dbReference type="PROSITE" id="PS00107">
    <property type="entry name" value="PROTEIN_KINASE_ATP"/>
    <property type="match status" value="1"/>
</dbReference>
<dbReference type="InterPro" id="IPR017441">
    <property type="entry name" value="Protein_kinase_ATP_BS"/>
</dbReference>
<feature type="region of interest" description="Disordered" evidence="8">
    <location>
        <begin position="291"/>
        <end position="324"/>
    </location>
</feature>
<evidence type="ECO:0000259" key="10">
    <source>
        <dbReference type="PROSITE" id="PS50011"/>
    </source>
</evidence>
<dbReference type="InterPro" id="IPR011009">
    <property type="entry name" value="Kinase-like_dom_sf"/>
</dbReference>
<dbReference type="InterPro" id="IPR000719">
    <property type="entry name" value="Prot_kinase_dom"/>
</dbReference>
<accession>A0A931BBM9</accession>
<dbReference type="InterPro" id="IPR008271">
    <property type="entry name" value="Ser/Thr_kinase_AS"/>
</dbReference>
<keyword evidence="5 11" id="KW-0418">Kinase</keyword>
<dbReference type="RefSeq" id="WP_196197810.1">
    <property type="nucleotide sequence ID" value="NZ_JADPRT010000017.1"/>
</dbReference>
<dbReference type="PROSITE" id="PS50011">
    <property type="entry name" value="PROTEIN_KINASE_DOM"/>
    <property type="match status" value="1"/>
</dbReference>
<keyword evidence="2 11" id="KW-0723">Serine/threonine-protein kinase</keyword>
<keyword evidence="6 7" id="KW-0067">ATP-binding</keyword>
<dbReference type="SMART" id="SM00220">
    <property type="entry name" value="S_TKc"/>
    <property type="match status" value="1"/>
</dbReference>
<proteinExistence type="predicted"/>
<dbReference type="PANTHER" id="PTHR43289:SF6">
    <property type="entry name" value="SERINE_THREONINE-PROTEIN KINASE NEKL-3"/>
    <property type="match status" value="1"/>
</dbReference>
<feature type="binding site" evidence="7">
    <location>
        <position position="41"/>
    </location>
    <ligand>
        <name>ATP</name>
        <dbReference type="ChEBI" id="CHEBI:30616"/>
    </ligand>
</feature>
<dbReference type="GO" id="GO:0004674">
    <property type="term" value="F:protein serine/threonine kinase activity"/>
    <property type="evidence" value="ECO:0007669"/>
    <property type="project" value="UniProtKB-KW"/>
</dbReference>
<evidence type="ECO:0000313" key="12">
    <source>
        <dbReference type="Proteomes" id="UP000657385"/>
    </source>
</evidence>
<evidence type="ECO:0000256" key="7">
    <source>
        <dbReference type="PROSITE-ProRule" id="PRU10141"/>
    </source>
</evidence>
<feature type="compositionally biased region" description="Low complexity" evidence="8">
    <location>
        <begin position="414"/>
        <end position="440"/>
    </location>
</feature>
<keyword evidence="12" id="KW-1185">Reference proteome</keyword>
<dbReference type="AlphaFoldDB" id="A0A931BBM9"/>
<feature type="compositionally biased region" description="Low complexity" evidence="8">
    <location>
        <begin position="367"/>
        <end position="394"/>
    </location>
</feature>
<dbReference type="EC" id="2.7.11.1" evidence="1"/>
<feature type="region of interest" description="Disordered" evidence="8">
    <location>
        <begin position="359"/>
        <end position="443"/>
    </location>
</feature>
<dbReference type="CDD" id="cd14014">
    <property type="entry name" value="STKc_PknB_like"/>
    <property type="match status" value="1"/>
</dbReference>
<keyword evidence="9" id="KW-0812">Transmembrane</keyword>
<keyword evidence="9" id="KW-1133">Transmembrane helix</keyword>
<gene>
    <name evidence="11" type="ORF">I2501_31970</name>
</gene>
<evidence type="ECO:0000256" key="4">
    <source>
        <dbReference type="ARBA" id="ARBA00022741"/>
    </source>
</evidence>
<dbReference type="FunFam" id="1.10.510.10:FF:000021">
    <property type="entry name" value="Serine/threonine protein kinase"/>
    <property type="match status" value="1"/>
</dbReference>
<evidence type="ECO:0000313" key="11">
    <source>
        <dbReference type="EMBL" id="MBF9072646.1"/>
    </source>
</evidence>
<evidence type="ECO:0000256" key="9">
    <source>
        <dbReference type="SAM" id="Phobius"/>
    </source>
</evidence>
<sequence length="554" mass="57089">MWERGTLLGGRYTLAERIGGGATGEVWRADDGVLERSVAVKILRPELLDDARFAKRFRREALILAALDHPGIVDIHDYGESVLGTGSESETGNGRSNGNRIAYIVMELVEGRTLDTYLRESGPLSPEQALSATAEALDALRAAHLQQVVHRDLKPSNLMVRADGRMKVTDFGIARDLATSRITFEHAVVGTALYIAPEQAEGSGTTPASDLYSMGVVCYEMLTGRPPFDGERAIELLYKHIEQPPPPLPVSFPEPVREFVATALAKKPEDRFADAATMAAAARVAASAARTSGFQTTTPGVPGVPAVGQNAEAASPVRTPRQRAERRRRLVLPLLVPCVVVVAVGGVLVIDRGPLRSQAGAPGGGASATSLASGASSASGSPSPSGRPSASVSGHAGPPSGSATTQGRHGSGGSSPSTAPTPNGGSGARPSGPASLAPSAYPISGVSMSDDSAALQGSEAAAGPGGGCTAWVDRAGGGDVYGMLNTSYFETCHAEVIRDDGVTVDLSASTGAERTSPVSDVGHTLRICVWQQGASADQQCSATVVTRNGTPTVE</sequence>
<dbReference type="Pfam" id="PF00069">
    <property type="entry name" value="Pkinase"/>
    <property type="match status" value="1"/>
</dbReference>